<dbReference type="EMBL" id="VSSQ01061316">
    <property type="protein sequence ID" value="MPN14674.1"/>
    <property type="molecule type" value="Genomic_DNA"/>
</dbReference>
<evidence type="ECO:0000256" key="4">
    <source>
        <dbReference type="ARBA" id="ARBA00022692"/>
    </source>
</evidence>
<feature type="transmembrane region" description="Helical" evidence="7">
    <location>
        <begin position="189"/>
        <end position="209"/>
    </location>
</feature>
<comment type="similarity">
    <text evidence="2">Belongs to the chromate ion transporter (CHR) (TC 2.A.51) family.</text>
</comment>
<evidence type="ECO:0000256" key="6">
    <source>
        <dbReference type="ARBA" id="ARBA00023136"/>
    </source>
</evidence>
<protein>
    <recommendedName>
        <fullName evidence="9">Chromate transport protein</fullName>
    </recommendedName>
</protein>
<evidence type="ECO:0000313" key="8">
    <source>
        <dbReference type="EMBL" id="MPN14674.1"/>
    </source>
</evidence>
<evidence type="ECO:0008006" key="9">
    <source>
        <dbReference type="Google" id="ProtNLM"/>
    </source>
</evidence>
<organism evidence="8">
    <name type="scientific">bioreactor metagenome</name>
    <dbReference type="NCBI Taxonomy" id="1076179"/>
    <lineage>
        <taxon>unclassified sequences</taxon>
        <taxon>metagenomes</taxon>
        <taxon>ecological metagenomes</taxon>
    </lineage>
</organism>
<sequence length="233" mass="24510">MRSALRDGLADGRCAARQGAVPAIHRVDRGRHRLAALAVADGDAGRPGGGRRGGLVAVGAVMIVVQLFLEFTLLSFVAFGGASALLPEMHRVVVDQQHWLDATTFTHLYAIAQAAPGPNVLVVTLIGWEIAGLAGALAATLAMCLPMSVLIYLLIDRWDSFAGRRWQQAVSLGVAPLAVGLVFSGATLIAQAAGLGWRGGLLVVAIMVLNLRTRWHPLWFIAAGALLGLSGWL</sequence>
<keyword evidence="4 7" id="KW-0812">Transmembrane</keyword>
<keyword evidence="5 7" id="KW-1133">Transmembrane helix</keyword>
<evidence type="ECO:0000256" key="5">
    <source>
        <dbReference type="ARBA" id="ARBA00022989"/>
    </source>
</evidence>
<gene>
    <name evidence="8" type="ORF">SDC9_162001</name>
</gene>
<reference evidence="8" key="1">
    <citation type="submission" date="2019-08" db="EMBL/GenBank/DDBJ databases">
        <authorList>
            <person name="Kucharzyk K."/>
            <person name="Murdoch R.W."/>
            <person name="Higgins S."/>
            <person name="Loffler F."/>
        </authorList>
    </citation>
    <scope>NUCLEOTIDE SEQUENCE</scope>
</reference>
<name>A0A645FR39_9ZZZZ</name>
<dbReference type="GO" id="GO:0015109">
    <property type="term" value="F:chromate transmembrane transporter activity"/>
    <property type="evidence" value="ECO:0007669"/>
    <property type="project" value="InterPro"/>
</dbReference>
<dbReference type="InterPro" id="IPR003370">
    <property type="entry name" value="Chromate_transpt"/>
</dbReference>
<dbReference type="PANTHER" id="PTHR43663:SF1">
    <property type="entry name" value="CHROMATE TRANSPORTER"/>
    <property type="match status" value="1"/>
</dbReference>
<dbReference type="GO" id="GO:0005886">
    <property type="term" value="C:plasma membrane"/>
    <property type="evidence" value="ECO:0007669"/>
    <property type="project" value="UniProtKB-SubCell"/>
</dbReference>
<evidence type="ECO:0000256" key="1">
    <source>
        <dbReference type="ARBA" id="ARBA00004651"/>
    </source>
</evidence>
<keyword evidence="3" id="KW-1003">Cell membrane</keyword>
<evidence type="ECO:0000256" key="3">
    <source>
        <dbReference type="ARBA" id="ARBA00022475"/>
    </source>
</evidence>
<dbReference type="InterPro" id="IPR052518">
    <property type="entry name" value="CHR_Transporter"/>
</dbReference>
<accession>A0A645FR39</accession>
<keyword evidence="6 7" id="KW-0472">Membrane</keyword>
<evidence type="ECO:0000256" key="7">
    <source>
        <dbReference type="SAM" id="Phobius"/>
    </source>
</evidence>
<feature type="transmembrane region" description="Helical" evidence="7">
    <location>
        <begin position="55"/>
        <end position="79"/>
    </location>
</feature>
<dbReference type="PANTHER" id="PTHR43663">
    <property type="entry name" value="CHROMATE TRANSPORT PROTEIN-RELATED"/>
    <property type="match status" value="1"/>
</dbReference>
<dbReference type="Pfam" id="PF02417">
    <property type="entry name" value="Chromate_transp"/>
    <property type="match status" value="1"/>
</dbReference>
<feature type="transmembrane region" description="Helical" evidence="7">
    <location>
        <begin position="166"/>
        <end position="183"/>
    </location>
</feature>
<comment type="subcellular location">
    <subcellularLocation>
        <location evidence="1">Cell membrane</location>
        <topology evidence="1">Multi-pass membrane protein</topology>
    </subcellularLocation>
</comment>
<feature type="transmembrane region" description="Helical" evidence="7">
    <location>
        <begin position="130"/>
        <end position="154"/>
    </location>
</feature>
<evidence type="ECO:0000256" key="2">
    <source>
        <dbReference type="ARBA" id="ARBA00005262"/>
    </source>
</evidence>
<proteinExistence type="inferred from homology"/>
<dbReference type="AlphaFoldDB" id="A0A645FR39"/>
<comment type="caution">
    <text evidence="8">The sequence shown here is derived from an EMBL/GenBank/DDBJ whole genome shotgun (WGS) entry which is preliminary data.</text>
</comment>